<sequence length="108" mass="12315">MKNKLLPFLLVGAAIGALISLADKNTRQSVASKSKEVTHYVKNPKEIQEKLNASSVEPSKFDSLKEEVSFWKETIEEIRRNNPELERSIVNAKDTLVENFKDKKDKNK</sequence>
<accession>A0A662Z4N0</accession>
<dbReference type="RefSeq" id="WP_091475898.1">
    <property type="nucleotide sequence ID" value="NZ_FOIT01000005.1"/>
</dbReference>
<keyword evidence="2" id="KW-0732">Signal</keyword>
<protein>
    <recommendedName>
        <fullName evidence="5">Gas vesicle protein</fullName>
    </recommendedName>
</protein>
<reference evidence="3 4" key="1">
    <citation type="submission" date="2016-10" db="EMBL/GenBank/DDBJ databases">
        <authorList>
            <person name="Varghese N."/>
            <person name="Submissions S."/>
        </authorList>
    </citation>
    <scope>NUCLEOTIDE SEQUENCE [LARGE SCALE GENOMIC DNA]</scope>
    <source>
        <strain evidence="3 4">IBRC-M10081</strain>
    </source>
</reference>
<dbReference type="Proteomes" id="UP000243605">
    <property type="component" value="Unassembled WGS sequence"/>
</dbReference>
<evidence type="ECO:0008006" key="5">
    <source>
        <dbReference type="Google" id="ProtNLM"/>
    </source>
</evidence>
<evidence type="ECO:0000313" key="3">
    <source>
        <dbReference type="EMBL" id="SEW12492.1"/>
    </source>
</evidence>
<gene>
    <name evidence="3" type="ORF">SAMN05192557_1749</name>
</gene>
<feature type="coiled-coil region" evidence="1">
    <location>
        <begin position="61"/>
        <end position="95"/>
    </location>
</feature>
<organism evidence="3 4">
    <name type="scientific">Aliicoccus persicus</name>
    <dbReference type="NCBI Taxonomy" id="930138"/>
    <lineage>
        <taxon>Bacteria</taxon>
        <taxon>Bacillati</taxon>
        <taxon>Bacillota</taxon>
        <taxon>Bacilli</taxon>
        <taxon>Bacillales</taxon>
        <taxon>Staphylococcaceae</taxon>
        <taxon>Aliicoccus</taxon>
    </lineage>
</organism>
<name>A0A662Z4N0_9STAP</name>
<feature type="chain" id="PRO_5038962157" description="Gas vesicle protein" evidence="2">
    <location>
        <begin position="23"/>
        <end position="108"/>
    </location>
</feature>
<dbReference type="AlphaFoldDB" id="A0A662Z4N0"/>
<evidence type="ECO:0000313" key="4">
    <source>
        <dbReference type="Proteomes" id="UP000243605"/>
    </source>
</evidence>
<evidence type="ECO:0000256" key="1">
    <source>
        <dbReference type="SAM" id="Coils"/>
    </source>
</evidence>
<feature type="signal peptide" evidence="2">
    <location>
        <begin position="1"/>
        <end position="22"/>
    </location>
</feature>
<dbReference type="EMBL" id="FOIT01000005">
    <property type="protein sequence ID" value="SEW12492.1"/>
    <property type="molecule type" value="Genomic_DNA"/>
</dbReference>
<keyword evidence="4" id="KW-1185">Reference proteome</keyword>
<dbReference type="OrthoDB" id="2418595at2"/>
<proteinExistence type="predicted"/>
<evidence type="ECO:0000256" key="2">
    <source>
        <dbReference type="SAM" id="SignalP"/>
    </source>
</evidence>
<keyword evidence="1" id="KW-0175">Coiled coil</keyword>